<dbReference type="AlphaFoldDB" id="X0S317"/>
<name>X0S317_9ZZZZ</name>
<organism evidence="2">
    <name type="scientific">marine sediment metagenome</name>
    <dbReference type="NCBI Taxonomy" id="412755"/>
    <lineage>
        <taxon>unclassified sequences</taxon>
        <taxon>metagenomes</taxon>
        <taxon>ecological metagenomes</taxon>
    </lineage>
</organism>
<accession>X0S317</accession>
<gene>
    <name evidence="2" type="ORF">S01H1_00822</name>
</gene>
<reference evidence="2" key="1">
    <citation type="journal article" date="2014" name="Front. Microbiol.">
        <title>High frequency of phylogenetically diverse reductive dehalogenase-homologous genes in deep subseafloor sedimentary metagenomes.</title>
        <authorList>
            <person name="Kawai M."/>
            <person name="Futagami T."/>
            <person name="Toyoda A."/>
            <person name="Takaki Y."/>
            <person name="Nishi S."/>
            <person name="Hori S."/>
            <person name="Arai W."/>
            <person name="Tsubouchi T."/>
            <person name="Morono Y."/>
            <person name="Uchiyama I."/>
            <person name="Ito T."/>
            <person name="Fujiyama A."/>
            <person name="Inagaki F."/>
            <person name="Takami H."/>
        </authorList>
    </citation>
    <scope>NUCLEOTIDE SEQUENCE</scope>
    <source>
        <strain evidence="2">Expedition CK06-06</strain>
    </source>
</reference>
<protein>
    <submittedName>
        <fullName evidence="2">Uncharacterized protein</fullName>
    </submittedName>
</protein>
<comment type="caution">
    <text evidence="2">The sequence shown here is derived from an EMBL/GenBank/DDBJ whole genome shotgun (WGS) entry which is preliminary data.</text>
</comment>
<evidence type="ECO:0000313" key="2">
    <source>
        <dbReference type="EMBL" id="GAF75443.1"/>
    </source>
</evidence>
<feature type="compositionally biased region" description="Basic and acidic residues" evidence="1">
    <location>
        <begin position="1"/>
        <end position="34"/>
    </location>
</feature>
<feature type="region of interest" description="Disordered" evidence="1">
    <location>
        <begin position="1"/>
        <end position="48"/>
    </location>
</feature>
<evidence type="ECO:0000256" key="1">
    <source>
        <dbReference type="SAM" id="MobiDB-lite"/>
    </source>
</evidence>
<proteinExistence type="predicted"/>
<sequence length="48" mass="5848">MAELENEKEGEKVLVPVRKREQKVEQELPKKAPETGKQWEMPRRWHTY</sequence>
<dbReference type="EMBL" id="BARS01000314">
    <property type="protein sequence ID" value="GAF75443.1"/>
    <property type="molecule type" value="Genomic_DNA"/>
</dbReference>